<keyword evidence="3" id="KW-1185">Reference proteome</keyword>
<protein>
    <submittedName>
        <fullName evidence="2">Uncharacterized protein</fullName>
    </submittedName>
</protein>
<gene>
    <name evidence="2" type="ORF">PECAL_6P17190</name>
</gene>
<evidence type="ECO:0000256" key="1">
    <source>
        <dbReference type="SAM" id="MobiDB-lite"/>
    </source>
</evidence>
<dbReference type="AlphaFoldDB" id="A0A8J2SY90"/>
<dbReference type="OrthoDB" id="329578at2759"/>
<feature type="region of interest" description="Disordered" evidence="1">
    <location>
        <begin position="97"/>
        <end position="138"/>
    </location>
</feature>
<feature type="compositionally biased region" description="Basic residues" evidence="1">
    <location>
        <begin position="112"/>
        <end position="121"/>
    </location>
</feature>
<dbReference type="EMBL" id="CAKKNE010000006">
    <property type="protein sequence ID" value="CAH0380081.1"/>
    <property type="molecule type" value="Genomic_DNA"/>
</dbReference>
<organism evidence="2 3">
    <name type="scientific">Pelagomonas calceolata</name>
    <dbReference type="NCBI Taxonomy" id="35677"/>
    <lineage>
        <taxon>Eukaryota</taxon>
        <taxon>Sar</taxon>
        <taxon>Stramenopiles</taxon>
        <taxon>Ochrophyta</taxon>
        <taxon>Pelagophyceae</taxon>
        <taxon>Pelagomonadales</taxon>
        <taxon>Pelagomonadaceae</taxon>
        <taxon>Pelagomonas</taxon>
    </lineage>
</organism>
<feature type="compositionally biased region" description="Basic residues" evidence="1">
    <location>
        <begin position="129"/>
        <end position="138"/>
    </location>
</feature>
<name>A0A8J2SY90_9STRA</name>
<accession>A0A8J2SY90</accession>
<reference evidence="2" key="1">
    <citation type="submission" date="2021-11" db="EMBL/GenBank/DDBJ databases">
        <authorList>
            <consortium name="Genoscope - CEA"/>
            <person name="William W."/>
        </authorList>
    </citation>
    <scope>NUCLEOTIDE SEQUENCE</scope>
</reference>
<feature type="non-terminal residue" evidence="2">
    <location>
        <position position="164"/>
    </location>
</feature>
<evidence type="ECO:0000313" key="3">
    <source>
        <dbReference type="Proteomes" id="UP000789595"/>
    </source>
</evidence>
<dbReference type="Proteomes" id="UP000789595">
    <property type="component" value="Unassembled WGS sequence"/>
</dbReference>
<sequence length="164" mass="19031">MAKGCYLTFSAASQGTLFLHWSETPVAGARVRVFRASEDRASIQVQIQRRTQRTHKRNVGRYGRADQALLHGHLSIREISEVLRRGSGLLRARHAAFGGNRTHRRREERLQRHPHKNKRARREPGERHGGRRRARRERRLRGVDVLAGVFHLHRHQGGQRARDL</sequence>
<proteinExistence type="predicted"/>
<comment type="caution">
    <text evidence="2">The sequence shown here is derived from an EMBL/GenBank/DDBJ whole genome shotgun (WGS) entry which is preliminary data.</text>
</comment>
<evidence type="ECO:0000313" key="2">
    <source>
        <dbReference type="EMBL" id="CAH0380081.1"/>
    </source>
</evidence>